<accession>A0A6N6N1I0</accession>
<feature type="transmembrane region" description="Helical" evidence="1">
    <location>
        <begin position="38"/>
        <end position="58"/>
    </location>
</feature>
<dbReference type="Gene3D" id="3.40.50.150">
    <property type="entry name" value="Vaccinia Virus protein VP39"/>
    <property type="match status" value="1"/>
</dbReference>
<dbReference type="SUPFAM" id="SSF53335">
    <property type="entry name" value="S-adenosyl-L-methionine-dependent methyltransferases"/>
    <property type="match status" value="1"/>
</dbReference>
<keyword evidence="1" id="KW-1133">Transmembrane helix</keyword>
<dbReference type="GO" id="GO:0008168">
    <property type="term" value="F:methyltransferase activity"/>
    <property type="evidence" value="ECO:0007669"/>
    <property type="project" value="UniProtKB-KW"/>
</dbReference>
<proteinExistence type="predicted"/>
<keyword evidence="1" id="KW-0472">Membrane</keyword>
<evidence type="ECO:0000256" key="1">
    <source>
        <dbReference type="SAM" id="Phobius"/>
    </source>
</evidence>
<feature type="transmembrane region" description="Helical" evidence="1">
    <location>
        <begin position="79"/>
        <end position="98"/>
    </location>
</feature>
<dbReference type="Pfam" id="PF13489">
    <property type="entry name" value="Methyltransf_23"/>
    <property type="match status" value="1"/>
</dbReference>
<gene>
    <name evidence="2" type="ORF">F8A88_15285</name>
</gene>
<dbReference type="InterPro" id="IPR029063">
    <property type="entry name" value="SAM-dependent_MTases_sf"/>
</dbReference>
<keyword evidence="2" id="KW-0489">Methyltransferase</keyword>
<keyword evidence="2" id="KW-0808">Transferase</keyword>
<name>A0A6N6N1I0_9BACT</name>
<dbReference type="EMBL" id="WAIE01000010">
    <property type="protein sequence ID" value="KAB1438820.1"/>
    <property type="molecule type" value="Genomic_DNA"/>
</dbReference>
<sequence length="406" mass="46209">MASGWACFLNSAMPSPEYPGATACMKDRFTSSHTASSSPANMVLTRMSLMICASLFFLCRFFCPYHRKAAKVKGGQDRFLCSFLLLTTEGAVSIYLYMDKKKRKDEIVDKRLEAGNYRHEIAMQVPEGSTRIFEYGFGDGSLLLGLERDRGCREMYGVEVSPHAIAQMDGLLDGAWLIDLNKPDAWLEEEYENFFNYILAPMSLEHTYDPWYVLKKFNKYLAHGGKVILQVPNAQSWTCLYHVLTGDFPYVSGGTWDYTHIRWYTLKSLVDIAFVAGFKVEMYIPEIPNNVDIARLQEKREMHVLRLPPPELGEMDLKPIDIAMPYDIGETYPLFLATSLIVTLVKDRTPEDCAPTPRDCYLESYRLITPNPLAHNPPLIAHPIVPSGFQRSLEKAKRLHEKMGKS</sequence>
<reference evidence="2 3" key="1">
    <citation type="journal article" date="2017" name="Int. J. Syst. Evol. Microbiol.">
        <title>Desulfovibrio senegalensis sp. nov., a mesophilic sulfate reducer isolated from marine sediment.</title>
        <authorList>
            <person name="Thioye A."/>
            <person name="Gam Z.B.A."/>
            <person name="Mbengue M."/>
            <person name="Cayol J.L."/>
            <person name="Joseph-Bartoli M."/>
            <person name="Toure-Kane C."/>
            <person name="Labat M."/>
        </authorList>
    </citation>
    <scope>NUCLEOTIDE SEQUENCE [LARGE SCALE GENOMIC DNA]</scope>
    <source>
        <strain evidence="2 3">DSM 101509</strain>
    </source>
</reference>
<keyword evidence="3" id="KW-1185">Reference proteome</keyword>
<keyword evidence="1" id="KW-0812">Transmembrane</keyword>
<comment type="caution">
    <text evidence="2">The sequence shown here is derived from an EMBL/GenBank/DDBJ whole genome shotgun (WGS) entry which is preliminary data.</text>
</comment>
<dbReference type="AlphaFoldDB" id="A0A6N6N1I0"/>
<dbReference type="Proteomes" id="UP000438699">
    <property type="component" value="Unassembled WGS sequence"/>
</dbReference>
<evidence type="ECO:0000313" key="3">
    <source>
        <dbReference type="Proteomes" id="UP000438699"/>
    </source>
</evidence>
<protein>
    <submittedName>
        <fullName evidence="2">Class I SAM-dependent methyltransferase</fullName>
    </submittedName>
</protein>
<dbReference type="GO" id="GO:0032259">
    <property type="term" value="P:methylation"/>
    <property type="evidence" value="ECO:0007669"/>
    <property type="project" value="UniProtKB-KW"/>
</dbReference>
<organism evidence="2 3">
    <name type="scientific">Pseudodesulfovibrio senegalensis</name>
    <dbReference type="NCBI Taxonomy" id="1721087"/>
    <lineage>
        <taxon>Bacteria</taxon>
        <taxon>Pseudomonadati</taxon>
        <taxon>Thermodesulfobacteriota</taxon>
        <taxon>Desulfovibrionia</taxon>
        <taxon>Desulfovibrionales</taxon>
        <taxon>Desulfovibrionaceae</taxon>
    </lineage>
</organism>
<dbReference type="CDD" id="cd02440">
    <property type="entry name" value="AdoMet_MTases"/>
    <property type="match status" value="1"/>
</dbReference>
<evidence type="ECO:0000313" key="2">
    <source>
        <dbReference type="EMBL" id="KAB1438820.1"/>
    </source>
</evidence>